<comment type="caution">
    <text evidence="4">The sequence shown here is derived from an EMBL/GenBank/DDBJ whole genome shotgun (WGS) entry which is preliminary data.</text>
</comment>
<dbReference type="AlphaFoldDB" id="A0A426U0Q6"/>
<dbReference type="InterPro" id="IPR036779">
    <property type="entry name" value="LysM_dom_sf"/>
</dbReference>
<feature type="region of interest" description="Disordered" evidence="1">
    <location>
        <begin position="81"/>
        <end position="165"/>
    </location>
</feature>
<keyword evidence="2" id="KW-0472">Membrane</keyword>
<dbReference type="Proteomes" id="UP000280307">
    <property type="component" value="Unassembled WGS sequence"/>
</dbReference>
<feature type="compositionally biased region" description="Pro residues" evidence="1">
    <location>
        <begin position="101"/>
        <end position="154"/>
    </location>
</feature>
<sequence>MSSTVVYLLLFSALVLPVPAALLLRLFNAQLGVRGLFVGAGLIFALAIAATLALSRAEVGMLRVGDLTLLLPSARRSDGFTLPPVDVAPPVPPEGTAAPTPFAPPTLTPRPSVTPTPRPTLAPTAIPEPTPEPEPTLEPTPEPAPEPEPAPPAAVEPQRYTVAEGDTFRGIAERFGVSVADLLQANNLTPEQADNLRLGQELVIP</sequence>
<feature type="domain" description="LysM" evidence="3">
    <location>
        <begin position="158"/>
        <end position="204"/>
    </location>
</feature>
<protein>
    <submittedName>
        <fullName evidence="4">LysM domain-containing protein</fullName>
    </submittedName>
</protein>
<evidence type="ECO:0000313" key="5">
    <source>
        <dbReference type="Proteomes" id="UP000280307"/>
    </source>
</evidence>
<evidence type="ECO:0000259" key="3">
    <source>
        <dbReference type="PROSITE" id="PS51782"/>
    </source>
</evidence>
<dbReference type="SUPFAM" id="SSF54106">
    <property type="entry name" value="LysM domain"/>
    <property type="match status" value="1"/>
</dbReference>
<proteinExistence type="predicted"/>
<keyword evidence="2" id="KW-0812">Transmembrane</keyword>
<accession>A0A426U0Q6</accession>
<evidence type="ECO:0000256" key="2">
    <source>
        <dbReference type="SAM" id="Phobius"/>
    </source>
</evidence>
<gene>
    <name evidence="4" type="ORF">EI684_09975</name>
</gene>
<name>A0A426U0Q6_9CHLR</name>
<organism evidence="4 5">
    <name type="scientific">Candidatus Viridilinea halotolerans</name>
    <dbReference type="NCBI Taxonomy" id="2491704"/>
    <lineage>
        <taxon>Bacteria</taxon>
        <taxon>Bacillati</taxon>
        <taxon>Chloroflexota</taxon>
        <taxon>Chloroflexia</taxon>
        <taxon>Chloroflexales</taxon>
        <taxon>Chloroflexineae</taxon>
        <taxon>Oscillochloridaceae</taxon>
        <taxon>Candidatus Viridilinea</taxon>
    </lineage>
</organism>
<dbReference type="Gene3D" id="3.10.350.10">
    <property type="entry name" value="LysM domain"/>
    <property type="match status" value="1"/>
</dbReference>
<evidence type="ECO:0000256" key="1">
    <source>
        <dbReference type="SAM" id="MobiDB-lite"/>
    </source>
</evidence>
<evidence type="ECO:0000313" key="4">
    <source>
        <dbReference type="EMBL" id="RRR72642.1"/>
    </source>
</evidence>
<dbReference type="InterPro" id="IPR018392">
    <property type="entry name" value="LysM"/>
</dbReference>
<dbReference type="Pfam" id="PF01476">
    <property type="entry name" value="LysM"/>
    <property type="match status" value="1"/>
</dbReference>
<dbReference type="PROSITE" id="PS51782">
    <property type="entry name" value="LYSM"/>
    <property type="match status" value="1"/>
</dbReference>
<keyword evidence="2" id="KW-1133">Transmembrane helix</keyword>
<dbReference type="CDD" id="cd00118">
    <property type="entry name" value="LysM"/>
    <property type="match status" value="1"/>
</dbReference>
<dbReference type="EMBL" id="RSAS01000383">
    <property type="protein sequence ID" value="RRR72642.1"/>
    <property type="molecule type" value="Genomic_DNA"/>
</dbReference>
<dbReference type="SMART" id="SM00257">
    <property type="entry name" value="LysM"/>
    <property type="match status" value="1"/>
</dbReference>
<reference evidence="4 5" key="1">
    <citation type="submission" date="2018-12" db="EMBL/GenBank/DDBJ databases">
        <title>Genome Sequence of Candidatus Viridilinea halotolerans isolated from saline sulfide-rich spring.</title>
        <authorList>
            <person name="Grouzdev D.S."/>
            <person name="Burganskaya E.I."/>
            <person name="Krutkina M.S."/>
            <person name="Sukhacheva M.V."/>
            <person name="Gorlenko V.M."/>
        </authorList>
    </citation>
    <scope>NUCLEOTIDE SEQUENCE [LARGE SCALE GENOMIC DNA]</scope>
    <source>
        <strain evidence="4">Chok-6</strain>
    </source>
</reference>
<feature type="transmembrane region" description="Helical" evidence="2">
    <location>
        <begin position="36"/>
        <end position="54"/>
    </location>
</feature>